<sequence length="18" mass="1808">MSSQSSSVARSATPEPSV</sequence>
<organism evidence="1 2">
    <name type="scientific">Stachybotrys chlorohalonatus (strain IBT 40285)</name>
    <dbReference type="NCBI Taxonomy" id="1283841"/>
    <lineage>
        <taxon>Eukaryota</taxon>
        <taxon>Fungi</taxon>
        <taxon>Dikarya</taxon>
        <taxon>Ascomycota</taxon>
        <taxon>Pezizomycotina</taxon>
        <taxon>Sordariomycetes</taxon>
        <taxon>Hypocreomycetidae</taxon>
        <taxon>Hypocreales</taxon>
        <taxon>Stachybotryaceae</taxon>
        <taxon>Stachybotrys</taxon>
    </lineage>
</organism>
<dbReference type="Proteomes" id="UP000028524">
    <property type="component" value="Unassembled WGS sequence"/>
</dbReference>
<dbReference type="EMBL" id="KL659612">
    <property type="protein sequence ID" value="KFA69078.1"/>
    <property type="molecule type" value="Genomic_DNA"/>
</dbReference>
<name>A0A084QYP3_STAC4</name>
<reference evidence="1 2" key="1">
    <citation type="journal article" date="2014" name="BMC Genomics">
        <title>Comparative genome sequencing reveals chemotype-specific gene clusters in the toxigenic black mold Stachybotrys.</title>
        <authorList>
            <person name="Semeiks J."/>
            <person name="Borek D."/>
            <person name="Otwinowski Z."/>
            <person name="Grishin N.V."/>
        </authorList>
    </citation>
    <scope>NUCLEOTIDE SEQUENCE [LARGE SCALE GENOMIC DNA]</scope>
    <source>
        <strain evidence="1 2">IBT 40285</strain>
    </source>
</reference>
<evidence type="ECO:0000313" key="2">
    <source>
        <dbReference type="Proteomes" id="UP000028524"/>
    </source>
</evidence>
<gene>
    <name evidence="1" type="ORF">S40285_09715</name>
</gene>
<dbReference type="InParanoid" id="A0A084QYP3"/>
<protein>
    <submittedName>
        <fullName evidence="1">Uncharacterized protein</fullName>
    </submittedName>
</protein>
<accession>A0A084QYP3</accession>
<keyword evidence="2" id="KW-1185">Reference proteome</keyword>
<dbReference type="AlphaFoldDB" id="A0A084QYP3"/>
<proteinExistence type="predicted"/>
<dbReference type="HOGENOM" id="CLU_3431011_0_0_1"/>
<evidence type="ECO:0000313" key="1">
    <source>
        <dbReference type="EMBL" id="KFA69078.1"/>
    </source>
</evidence>